<dbReference type="PANTHER" id="PTHR21716:SF53">
    <property type="entry name" value="PERMEASE PERM-RELATED"/>
    <property type="match status" value="1"/>
</dbReference>
<dbReference type="EMBL" id="BMFF01000001">
    <property type="protein sequence ID" value="GGC86494.1"/>
    <property type="molecule type" value="Genomic_DNA"/>
</dbReference>
<feature type="transmembrane region" description="Helical" evidence="8">
    <location>
        <begin position="279"/>
        <end position="301"/>
    </location>
</feature>
<organism evidence="9 10">
    <name type="scientific">Halopseudomonas salina</name>
    <dbReference type="NCBI Taxonomy" id="1323744"/>
    <lineage>
        <taxon>Bacteria</taxon>
        <taxon>Pseudomonadati</taxon>
        <taxon>Pseudomonadota</taxon>
        <taxon>Gammaproteobacteria</taxon>
        <taxon>Pseudomonadales</taxon>
        <taxon>Pseudomonadaceae</taxon>
        <taxon>Halopseudomonas</taxon>
    </lineage>
</organism>
<comment type="subcellular location">
    <subcellularLocation>
        <location evidence="1">Cell membrane</location>
        <topology evidence="1">Multi-pass membrane protein</topology>
    </subcellularLocation>
</comment>
<comment type="similarity">
    <text evidence="2">Belongs to the autoinducer-2 exporter (AI-2E) (TC 2.A.86) family.</text>
</comment>
<accession>A0ABQ1NX12</accession>
<evidence type="ECO:0000256" key="7">
    <source>
        <dbReference type="ARBA" id="ARBA00023136"/>
    </source>
</evidence>
<evidence type="ECO:0000256" key="4">
    <source>
        <dbReference type="ARBA" id="ARBA00022475"/>
    </source>
</evidence>
<keyword evidence="4" id="KW-1003">Cell membrane</keyword>
<proteinExistence type="inferred from homology"/>
<keyword evidence="3" id="KW-0813">Transport</keyword>
<keyword evidence="10" id="KW-1185">Reference proteome</keyword>
<evidence type="ECO:0000256" key="3">
    <source>
        <dbReference type="ARBA" id="ARBA00022448"/>
    </source>
</evidence>
<feature type="transmembrane region" description="Helical" evidence="8">
    <location>
        <begin position="307"/>
        <end position="332"/>
    </location>
</feature>
<dbReference type="Proteomes" id="UP000638188">
    <property type="component" value="Unassembled WGS sequence"/>
</dbReference>
<keyword evidence="6 8" id="KW-1133">Transmembrane helix</keyword>
<dbReference type="RefSeq" id="WP_150277616.1">
    <property type="nucleotide sequence ID" value="NZ_BMFF01000001.1"/>
</dbReference>
<dbReference type="PANTHER" id="PTHR21716">
    <property type="entry name" value="TRANSMEMBRANE PROTEIN"/>
    <property type="match status" value="1"/>
</dbReference>
<evidence type="ECO:0000313" key="9">
    <source>
        <dbReference type="EMBL" id="GGC86494.1"/>
    </source>
</evidence>
<feature type="transmembrane region" description="Helical" evidence="8">
    <location>
        <begin position="251"/>
        <end position="272"/>
    </location>
</feature>
<feature type="transmembrane region" description="Helical" evidence="8">
    <location>
        <begin position="220"/>
        <end position="245"/>
    </location>
</feature>
<reference evidence="10" key="1">
    <citation type="journal article" date="2019" name="Int. J. Syst. Evol. Microbiol.">
        <title>The Global Catalogue of Microorganisms (GCM) 10K type strain sequencing project: providing services to taxonomists for standard genome sequencing and annotation.</title>
        <authorList>
            <consortium name="The Broad Institute Genomics Platform"/>
            <consortium name="The Broad Institute Genome Sequencing Center for Infectious Disease"/>
            <person name="Wu L."/>
            <person name="Ma J."/>
        </authorList>
    </citation>
    <scope>NUCLEOTIDE SEQUENCE [LARGE SCALE GENOMIC DNA]</scope>
    <source>
        <strain evidence="10">CGMCC 1.12482</strain>
    </source>
</reference>
<feature type="transmembrane region" description="Helical" evidence="8">
    <location>
        <begin position="12"/>
        <end position="33"/>
    </location>
</feature>
<feature type="transmembrane region" description="Helical" evidence="8">
    <location>
        <begin position="154"/>
        <end position="177"/>
    </location>
</feature>
<name>A0ABQ1NX12_9GAMM</name>
<protein>
    <submittedName>
        <fullName evidence="9">AI-2E family transporter</fullName>
    </submittedName>
</protein>
<sequence length="367" mass="40379">MIKVFRNWVHRYFSDEEAVVLAVLLALGFAIIISFGDSIAPLLTGVVLAYLLQGMVTRLKKWGVHQAIAVWLVFLLFLSALAALFGIVVPLVWRQVINLFNELPRMLVEWQAQLAHLPDQYPALVSSGQIDRIVASINGELGQFGQWLLSQSLAGLPMLLTILVYLVLVPILVFFFLMDSDKIIAWLVGRLPRERRLMNEVWTEMNQQIGNYIRGKAVEILIVGAVSYVCFAVLGLNYAALLAVMVGFSVLVPYIGATIATIPIALIGLFQWGLGNEFMVLMIVYAVIQALDGNVLVPVLFSEAVNLHPVAIIAAVLIFGGLWGFWGIFFAIPLATLFKAVLNAWPGAQGENQGRELQPGEVVAEAP</sequence>
<evidence type="ECO:0000313" key="10">
    <source>
        <dbReference type="Proteomes" id="UP000638188"/>
    </source>
</evidence>
<evidence type="ECO:0000256" key="8">
    <source>
        <dbReference type="SAM" id="Phobius"/>
    </source>
</evidence>
<evidence type="ECO:0000256" key="1">
    <source>
        <dbReference type="ARBA" id="ARBA00004651"/>
    </source>
</evidence>
<comment type="caution">
    <text evidence="9">The sequence shown here is derived from an EMBL/GenBank/DDBJ whole genome shotgun (WGS) entry which is preliminary data.</text>
</comment>
<keyword evidence="7 8" id="KW-0472">Membrane</keyword>
<evidence type="ECO:0000256" key="6">
    <source>
        <dbReference type="ARBA" id="ARBA00022989"/>
    </source>
</evidence>
<keyword evidence="5 8" id="KW-0812">Transmembrane</keyword>
<evidence type="ECO:0000256" key="5">
    <source>
        <dbReference type="ARBA" id="ARBA00022692"/>
    </source>
</evidence>
<evidence type="ECO:0000256" key="2">
    <source>
        <dbReference type="ARBA" id="ARBA00009773"/>
    </source>
</evidence>
<dbReference type="InterPro" id="IPR002549">
    <property type="entry name" value="AI-2E-like"/>
</dbReference>
<feature type="transmembrane region" description="Helical" evidence="8">
    <location>
        <begin position="68"/>
        <end position="93"/>
    </location>
</feature>
<gene>
    <name evidence="9" type="ORF">GCM10007418_02820</name>
</gene>
<dbReference type="Pfam" id="PF01594">
    <property type="entry name" value="AI-2E_transport"/>
    <property type="match status" value="1"/>
</dbReference>